<evidence type="ECO:0000313" key="3">
    <source>
        <dbReference type="Proteomes" id="UP001597024"/>
    </source>
</evidence>
<dbReference type="EMBL" id="JBHTHX010000081">
    <property type="protein sequence ID" value="MFD0883844.1"/>
    <property type="molecule type" value="Genomic_DNA"/>
</dbReference>
<reference evidence="3" key="1">
    <citation type="journal article" date="2019" name="Int. J. Syst. Evol. Microbiol.">
        <title>The Global Catalogue of Microorganisms (GCM) 10K type strain sequencing project: providing services to taxonomists for standard genome sequencing and annotation.</title>
        <authorList>
            <consortium name="The Broad Institute Genomics Platform"/>
            <consortium name="The Broad Institute Genome Sequencing Center for Infectious Disease"/>
            <person name="Wu L."/>
            <person name="Ma J."/>
        </authorList>
    </citation>
    <scope>NUCLEOTIDE SEQUENCE [LARGE SCALE GENOMIC DNA]</scope>
    <source>
        <strain evidence="3">CCUG 62974</strain>
    </source>
</reference>
<protein>
    <submittedName>
        <fullName evidence="2">Uncharacterized protein</fullName>
    </submittedName>
</protein>
<organism evidence="2 3">
    <name type="scientific">Streptosporangium algeriense</name>
    <dbReference type="NCBI Taxonomy" id="1682748"/>
    <lineage>
        <taxon>Bacteria</taxon>
        <taxon>Bacillati</taxon>
        <taxon>Actinomycetota</taxon>
        <taxon>Actinomycetes</taxon>
        <taxon>Streptosporangiales</taxon>
        <taxon>Streptosporangiaceae</taxon>
        <taxon>Streptosporangium</taxon>
    </lineage>
</organism>
<gene>
    <name evidence="2" type="ORF">ACFQ08_04640</name>
</gene>
<evidence type="ECO:0000313" key="2">
    <source>
        <dbReference type="EMBL" id="MFD0883844.1"/>
    </source>
</evidence>
<keyword evidence="3" id="KW-1185">Reference proteome</keyword>
<evidence type="ECO:0000256" key="1">
    <source>
        <dbReference type="SAM" id="MobiDB-lite"/>
    </source>
</evidence>
<proteinExistence type="predicted"/>
<comment type="caution">
    <text evidence="2">The sequence shown here is derived from an EMBL/GenBank/DDBJ whole genome shotgun (WGS) entry which is preliminary data.</text>
</comment>
<accession>A0ABW3DKX0</accession>
<name>A0ABW3DKX0_9ACTN</name>
<sequence>MGRHREGQPYAPVYRRVWDGPARAEAERLDQEWAGWTVFYSLGKRCFYAFAGWDGPLPVVVEDVTPEGVAERMREAETIRAIQLAPPSLARRGRRSGARGWETAEGRSPGGRAA</sequence>
<feature type="region of interest" description="Disordered" evidence="1">
    <location>
        <begin position="88"/>
        <end position="114"/>
    </location>
</feature>
<dbReference type="Proteomes" id="UP001597024">
    <property type="component" value="Unassembled WGS sequence"/>
</dbReference>